<keyword evidence="5" id="KW-1185">Reference proteome</keyword>
<dbReference type="InterPro" id="IPR016040">
    <property type="entry name" value="NAD(P)-bd_dom"/>
</dbReference>
<sequence>MEQVKSVTGGTGFIGSWLVMKLLQHGYPVRPDPECKRDISYLTSLPRASEKLQIFNADLDQPESFNEEIEGCMHRGLPYMLLILCLTKNLMKQ</sequence>
<accession>A0A2P6SG01</accession>
<evidence type="ECO:0000256" key="1">
    <source>
        <dbReference type="ARBA" id="ARBA00022857"/>
    </source>
</evidence>
<dbReference type="PANTHER" id="PTHR10366">
    <property type="entry name" value="NAD DEPENDENT EPIMERASE/DEHYDRATASE"/>
    <property type="match status" value="1"/>
</dbReference>
<dbReference type="GO" id="GO:0016616">
    <property type="term" value="F:oxidoreductase activity, acting on the CH-OH group of donors, NAD or NADP as acceptor"/>
    <property type="evidence" value="ECO:0007669"/>
    <property type="project" value="TreeGrafter"/>
</dbReference>
<dbReference type="EMBL" id="PDCK01000039">
    <property type="protein sequence ID" value="PRQ57614.1"/>
    <property type="molecule type" value="Genomic_DNA"/>
</dbReference>
<reference evidence="4 5" key="1">
    <citation type="journal article" date="2018" name="Nat. Genet.">
        <title>The Rosa genome provides new insights in the design of modern roses.</title>
        <authorList>
            <person name="Bendahmane M."/>
        </authorList>
    </citation>
    <scope>NUCLEOTIDE SEQUENCE [LARGE SCALE GENOMIC DNA]</scope>
    <source>
        <strain evidence="5">cv. Old Blush</strain>
    </source>
</reference>
<gene>
    <name evidence="4" type="ORF">RchiOBHm_Chr1g0350261</name>
</gene>
<organism evidence="4 5">
    <name type="scientific">Rosa chinensis</name>
    <name type="common">China rose</name>
    <dbReference type="NCBI Taxonomy" id="74649"/>
    <lineage>
        <taxon>Eukaryota</taxon>
        <taxon>Viridiplantae</taxon>
        <taxon>Streptophyta</taxon>
        <taxon>Embryophyta</taxon>
        <taxon>Tracheophyta</taxon>
        <taxon>Spermatophyta</taxon>
        <taxon>Magnoliopsida</taxon>
        <taxon>eudicotyledons</taxon>
        <taxon>Gunneridae</taxon>
        <taxon>Pentapetalae</taxon>
        <taxon>rosids</taxon>
        <taxon>fabids</taxon>
        <taxon>Rosales</taxon>
        <taxon>Rosaceae</taxon>
        <taxon>Rosoideae</taxon>
        <taxon>Rosoideae incertae sedis</taxon>
        <taxon>Rosa</taxon>
    </lineage>
</organism>
<dbReference type="AlphaFoldDB" id="A0A2P6SG01"/>
<evidence type="ECO:0000259" key="3">
    <source>
        <dbReference type="Pfam" id="PF16363"/>
    </source>
</evidence>
<dbReference type="Gramene" id="PRQ57614">
    <property type="protein sequence ID" value="PRQ57614"/>
    <property type="gene ID" value="RchiOBHm_Chr1g0350261"/>
</dbReference>
<dbReference type="Gene3D" id="3.40.50.720">
    <property type="entry name" value="NAD(P)-binding Rossmann-like Domain"/>
    <property type="match status" value="1"/>
</dbReference>
<evidence type="ECO:0000313" key="5">
    <source>
        <dbReference type="Proteomes" id="UP000238479"/>
    </source>
</evidence>
<proteinExistence type="predicted"/>
<feature type="domain" description="NAD(P)-binding" evidence="3">
    <location>
        <begin position="7"/>
        <end position="69"/>
    </location>
</feature>
<dbReference type="STRING" id="74649.A0A2P6SG01"/>
<keyword evidence="2 4" id="KW-0560">Oxidoreductase</keyword>
<dbReference type="PANTHER" id="PTHR10366:SF611">
    <property type="entry name" value="NAD-DEPENDENT EPIMERASE_DEHYDRATASE DOMAIN-CONTAINING PROTEIN"/>
    <property type="match status" value="1"/>
</dbReference>
<comment type="caution">
    <text evidence="4">The sequence shown here is derived from an EMBL/GenBank/DDBJ whole genome shotgun (WGS) entry which is preliminary data.</text>
</comment>
<dbReference type="SUPFAM" id="SSF51735">
    <property type="entry name" value="NAD(P)-binding Rossmann-fold domains"/>
    <property type="match status" value="1"/>
</dbReference>
<evidence type="ECO:0000313" key="4">
    <source>
        <dbReference type="EMBL" id="PRQ57614.1"/>
    </source>
</evidence>
<dbReference type="InterPro" id="IPR036291">
    <property type="entry name" value="NAD(P)-bd_dom_sf"/>
</dbReference>
<dbReference type="InterPro" id="IPR050425">
    <property type="entry name" value="NAD(P)_dehydrat-like"/>
</dbReference>
<name>A0A2P6SG01_ROSCH</name>
<protein>
    <submittedName>
        <fullName evidence="4">Putative vestitone reductase</fullName>
        <ecNumber evidence="4">1.1.1.348</ecNumber>
    </submittedName>
</protein>
<dbReference type="EC" id="1.1.1.348" evidence="4"/>
<keyword evidence="1" id="KW-0521">NADP</keyword>
<dbReference type="Proteomes" id="UP000238479">
    <property type="component" value="Chromosome 1"/>
</dbReference>
<dbReference type="Pfam" id="PF16363">
    <property type="entry name" value="GDP_Man_Dehyd"/>
    <property type="match status" value="1"/>
</dbReference>
<evidence type="ECO:0000256" key="2">
    <source>
        <dbReference type="ARBA" id="ARBA00023002"/>
    </source>
</evidence>